<dbReference type="GO" id="GO:0043709">
    <property type="term" value="P:cell adhesion involved in single-species biofilm formation"/>
    <property type="evidence" value="ECO:0007669"/>
    <property type="project" value="TreeGrafter"/>
</dbReference>
<dbReference type="PANTHER" id="PTHR45138">
    <property type="entry name" value="REGULATORY COMPONENTS OF SENSORY TRANSDUCTION SYSTEM"/>
    <property type="match status" value="1"/>
</dbReference>
<dbReference type="OrthoDB" id="9759607at2"/>
<organism evidence="3 4">
    <name type="scientific">Salipaludibacillus keqinensis</name>
    <dbReference type="NCBI Taxonomy" id="2045207"/>
    <lineage>
        <taxon>Bacteria</taxon>
        <taxon>Bacillati</taxon>
        <taxon>Bacillota</taxon>
        <taxon>Bacilli</taxon>
        <taxon>Bacillales</taxon>
        <taxon>Bacillaceae</taxon>
    </lineage>
</organism>
<sequence>MYVKGRIFSVILVFIIQSAYIFYYFQRDGYISLGGWLGYPLLLPIGYWTGYQFDKAKFFSEKDSLTHLYNRRFIEHQFQNYSQKAKRNGERLFVLLLDCDKFKRINDRWGHAAGDNILIEVAKILQQKEENVFAAARWGGDEFLVVGSCEDAQEVDKLKEKLNKKFSLIKIPKMEGPFSISIGGAVQWSDESNVQEVVKQADAKMYEQKSLNKKLNDSTLTKLK</sequence>
<reference evidence="3 4" key="1">
    <citation type="submission" date="2017-10" db="EMBL/GenBank/DDBJ databases">
        <title>Bacillus sp. nov., a halophilic bacterium isolated from a Keqin Lake.</title>
        <authorList>
            <person name="Wang H."/>
        </authorList>
    </citation>
    <scope>NUCLEOTIDE SEQUENCE [LARGE SCALE GENOMIC DNA]</scope>
    <source>
        <strain evidence="3 4">KQ-12</strain>
    </source>
</reference>
<name>A0A323TDI6_9BACI</name>
<evidence type="ECO:0000313" key="4">
    <source>
        <dbReference type="Proteomes" id="UP000248214"/>
    </source>
</evidence>
<dbReference type="InterPro" id="IPR000160">
    <property type="entry name" value="GGDEF_dom"/>
</dbReference>
<keyword evidence="1" id="KW-0472">Membrane</keyword>
<dbReference type="PANTHER" id="PTHR45138:SF9">
    <property type="entry name" value="DIGUANYLATE CYCLASE DGCM-RELATED"/>
    <property type="match status" value="1"/>
</dbReference>
<dbReference type="GO" id="GO:0005886">
    <property type="term" value="C:plasma membrane"/>
    <property type="evidence" value="ECO:0007669"/>
    <property type="project" value="TreeGrafter"/>
</dbReference>
<dbReference type="CDD" id="cd01949">
    <property type="entry name" value="GGDEF"/>
    <property type="match status" value="1"/>
</dbReference>
<keyword evidence="1" id="KW-1133">Transmembrane helix</keyword>
<dbReference type="GO" id="GO:1902201">
    <property type="term" value="P:negative regulation of bacterial-type flagellum-dependent cell motility"/>
    <property type="evidence" value="ECO:0007669"/>
    <property type="project" value="TreeGrafter"/>
</dbReference>
<proteinExistence type="predicted"/>
<evidence type="ECO:0000256" key="1">
    <source>
        <dbReference type="SAM" id="Phobius"/>
    </source>
</evidence>
<feature type="domain" description="GGDEF" evidence="2">
    <location>
        <begin position="90"/>
        <end position="223"/>
    </location>
</feature>
<dbReference type="GO" id="GO:0052621">
    <property type="term" value="F:diguanylate cyclase activity"/>
    <property type="evidence" value="ECO:0007669"/>
    <property type="project" value="TreeGrafter"/>
</dbReference>
<feature type="transmembrane region" description="Helical" evidence="1">
    <location>
        <begin position="31"/>
        <end position="50"/>
    </location>
</feature>
<accession>A0A323TDI6</accession>
<dbReference type="SUPFAM" id="SSF55073">
    <property type="entry name" value="Nucleotide cyclase"/>
    <property type="match status" value="1"/>
</dbReference>
<dbReference type="Pfam" id="PF00990">
    <property type="entry name" value="GGDEF"/>
    <property type="match status" value="1"/>
</dbReference>
<keyword evidence="4" id="KW-1185">Reference proteome</keyword>
<dbReference type="PROSITE" id="PS50887">
    <property type="entry name" value="GGDEF"/>
    <property type="match status" value="1"/>
</dbReference>
<dbReference type="RefSeq" id="WP_110610254.1">
    <property type="nucleotide sequence ID" value="NZ_PDOD01000003.1"/>
</dbReference>
<protein>
    <recommendedName>
        <fullName evidence="2">GGDEF domain-containing protein</fullName>
    </recommendedName>
</protein>
<dbReference type="Proteomes" id="UP000248214">
    <property type="component" value="Unassembled WGS sequence"/>
</dbReference>
<dbReference type="EMBL" id="PDOD01000003">
    <property type="protein sequence ID" value="PYZ92706.1"/>
    <property type="molecule type" value="Genomic_DNA"/>
</dbReference>
<dbReference type="InterPro" id="IPR050469">
    <property type="entry name" value="Diguanylate_Cyclase"/>
</dbReference>
<keyword evidence="1" id="KW-0812">Transmembrane</keyword>
<dbReference type="NCBIfam" id="TIGR00254">
    <property type="entry name" value="GGDEF"/>
    <property type="match status" value="1"/>
</dbReference>
<feature type="transmembrane region" description="Helical" evidence="1">
    <location>
        <begin position="7"/>
        <end position="25"/>
    </location>
</feature>
<evidence type="ECO:0000313" key="3">
    <source>
        <dbReference type="EMBL" id="PYZ92706.1"/>
    </source>
</evidence>
<gene>
    <name evidence="3" type="ORF">CR194_13700</name>
</gene>
<evidence type="ECO:0000259" key="2">
    <source>
        <dbReference type="PROSITE" id="PS50887"/>
    </source>
</evidence>
<dbReference type="AlphaFoldDB" id="A0A323TDI6"/>
<dbReference type="SMART" id="SM00267">
    <property type="entry name" value="GGDEF"/>
    <property type="match status" value="1"/>
</dbReference>
<comment type="caution">
    <text evidence="3">The sequence shown here is derived from an EMBL/GenBank/DDBJ whole genome shotgun (WGS) entry which is preliminary data.</text>
</comment>
<dbReference type="Gene3D" id="3.30.70.270">
    <property type="match status" value="1"/>
</dbReference>
<dbReference type="InterPro" id="IPR043128">
    <property type="entry name" value="Rev_trsase/Diguanyl_cyclase"/>
</dbReference>
<dbReference type="InterPro" id="IPR029787">
    <property type="entry name" value="Nucleotide_cyclase"/>
</dbReference>